<name>A0ABP0KNU5_9DINO</name>
<accession>A0ABP0KNU5</accession>
<dbReference type="EMBL" id="CAXAMM010012224">
    <property type="protein sequence ID" value="CAK9028281.1"/>
    <property type="molecule type" value="Genomic_DNA"/>
</dbReference>
<protein>
    <submittedName>
        <fullName evidence="1">Solute carrier family 35 member B1</fullName>
    </submittedName>
</protein>
<organism evidence="1 2">
    <name type="scientific">Durusdinium trenchii</name>
    <dbReference type="NCBI Taxonomy" id="1381693"/>
    <lineage>
        <taxon>Eukaryota</taxon>
        <taxon>Sar</taxon>
        <taxon>Alveolata</taxon>
        <taxon>Dinophyceae</taxon>
        <taxon>Suessiales</taxon>
        <taxon>Symbiodiniaceae</taxon>
        <taxon>Durusdinium</taxon>
    </lineage>
</organism>
<gene>
    <name evidence="1" type="ORF">SCF082_LOCUS18285</name>
</gene>
<comment type="caution">
    <text evidence="1">The sequence shown here is derived from an EMBL/GenBank/DDBJ whole genome shotgun (WGS) entry which is preliminary data.</text>
</comment>
<keyword evidence="2" id="KW-1185">Reference proteome</keyword>
<reference evidence="1 2" key="1">
    <citation type="submission" date="2024-02" db="EMBL/GenBank/DDBJ databases">
        <authorList>
            <person name="Chen Y."/>
            <person name="Shah S."/>
            <person name="Dougan E. K."/>
            <person name="Thang M."/>
            <person name="Chan C."/>
        </authorList>
    </citation>
    <scope>NUCLEOTIDE SEQUENCE [LARGE SCALE GENOMIC DNA]</scope>
</reference>
<evidence type="ECO:0000313" key="1">
    <source>
        <dbReference type="EMBL" id="CAK9028281.1"/>
    </source>
</evidence>
<proteinExistence type="predicted"/>
<evidence type="ECO:0000313" key="2">
    <source>
        <dbReference type="Proteomes" id="UP001642464"/>
    </source>
</evidence>
<sequence length="183" mass="20993">MWIPCSKPDPPPMEDSGSLEFPMYSLKAETFLGLRIVLKHEDAHAAGYLVEFFKDQGSAIFISHQWLSRSHPDPQGTQLQDMQNSLRNILNDAGHMQISPHPATQMYFCSQPTNYASRFRGKTLLIWYDYLCIPQENHQQRCQAIRSIPAYVARCDFFVALCPPCQHLETQEALNQYTWGARG</sequence>
<dbReference type="Proteomes" id="UP001642464">
    <property type="component" value="Unassembled WGS sequence"/>
</dbReference>